<comment type="subunit">
    <text evidence="5">V-ATPase is a heteromultimeric enzyme composed of a peripheral catalytic V1 complex (components A to H) attached to an integral membrane V0 proton pore complex (components: a, c, c', c'', d, e, f and VOA1).</text>
</comment>
<dbReference type="OrthoDB" id="10250083at2759"/>
<dbReference type="PANTHER" id="PTHR11028">
    <property type="entry name" value="VACUOLAR ATP SYNTHASE SUBUNIT AC39"/>
    <property type="match status" value="1"/>
</dbReference>
<dbReference type="InterPro" id="IPR035067">
    <property type="entry name" value="V-type_ATPase_csu/dsu"/>
</dbReference>
<reference evidence="8 9" key="1">
    <citation type="submission" date="2019-09" db="EMBL/GenBank/DDBJ databases">
        <authorList>
            <person name="Brejova B."/>
        </authorList>
    </citation>
    <scope>NUCLEOTIDE SEQUENCE [LARGE SCALE GENOMIC DNA]</scope>
</reference>
<evidence type="ECO:0000256" key="5">
    <source>
        <dbReference type="ARBA" id="ARBA00029477"/>
    </source>
</evidence>
<dbReference type="AlphaFoldDB" id="A0A5E8BWG2"/>
<evidence type="ECO:0000256" key="1">
    <source>
        <dbReference type="ARBA" id="ARBA00006709"/>
    </source>
</evidence>
<dbReference type="Pfam" id="PF01992">
    <property type="entry name" value="vATP-synt_AC39"/>
    <property type="match status" value="1"/>
</dbReference>
<comment type="function">
    <text evidence="6 7">Subunit of the V0 complex of vacuolar(H+)-ATPase (V-ATPase), a multisubunit enzyme composed of a peripheral complex (V1) that hydrolyzes ATP and a membrane integral complex (V0) that translocates protons. V-ATPase is responsible for acidifying and maintaining the pH of intracellular compartments. This subunit is a non-integral membrane component of the membrane pore domain and is required for proper assembly of the V0 sector. Might be involved in the regulated assembly of V1 subunits onto the membrane sector or alternatively may prevent the passage of protons through V0 pores.</text>
</comment>
<evidence type="ECO:0000256" key="7">
    <source>
        <dbReference type="PIRNR" id="PIRNR018497"/>
    </source>
</evidence>
<evidence type="ECO:0000313" key="9">
    <source>
        <dbReference type="Proteomes" id="UP000398389"/>
    </source>
</evidence>
<name>A0A5E8BWG2_9ASCO</name>
<dbReference type="InterPro" id="IPR002843">
    <property type="entry name" value="ATPase_V0-cplx_csu/dsu"/>
</dbReference>
<dbReference type="InterPro" id="IPR044911">
    <property type="entry name" value="V-type_ATPase_csu/dsu_dom_3"/>
</dbReference>
<dbReference type="InterPro" id="IPR016727">
    <property type="entry name" value="ATPase_V0-cplx_dsu"/>
</dbReference>
<dbReference type="RefSeq" id="XP_031855347.1">
    <property type="nucleotide sequence ID" value="XM_031999456.1"/>
</dbReference>
<evidence type="ECO:0000256" key="6">
    <source>
        <dbReference type="ARBA" id="ARBA00059115"/>
    </source>
</evidence>
<keyword evidence="9" id="KW-1185">Reference proteome</keyword>
<evidence type="ECO:0000256" key="3">
    <source>
        <dbReference type="ARBA" id="ARBA00022781"/>
    </source>
</evidence>
<accession>A0A5E8BWG2</accession>
<dbReference type="Proteomes" id="UP000398389">
    <property type="component" value="Unassembled WGS sequence"/>
</dbReference>
<dbReference type="Gene3D" id="1.10.132.50">
    <property type="entry name" value="ATP synthase (C/AC39) subunit, domain 3"/>
    <property type="match status" value="1"/>
</dbReference>
<dbReference type="GeneID" id="43583556"/>
<dbReference type="EMBL" id="CABVLU010000003">
    <property type="protein sequence ID" value="VVT55793.1"/>
    <property type="molecule type" value="Genomic_DNA"/>
</dbReference>
<dbReference type="Gene3D" id="1.20.1690.10">
    <property type="entry name" value="V-type ATP synthase subunit C domain"/>
    <property type="match status" value="2"/>
</dbReference>
<keyword evidence="4 7" id="KW-0406">Ion transport</keyword>
<evidence type="ECO:0000256" key="2">
    <source>
        <dbReference type="ARBA" id="ARBA00022448"/>
    </source>
</evidence>
<evidence type="ECO:0000256" key="4">
    <source>
        <dbReference type="ARBA" id="ARBA00023065"/>
    </source>
</evidence>
<organism evidence="8 9">
    <name type="scientific">Magnusiomyces paraingens</name>
    <dbReference type="NCBI Taxonomy" id="2606893"/>
    <lineage>
        <taxon>Eukaryota</taxon>
        <taxon>Fungi</taxon>
        <taxon>Dikarya</taxon>
        <taxon>Ascomycota</taxon>
        <taxon>Saccharomycotina</taxon>
        <taxon>Dipodascomycetes</taxon>
        <taxon>Dipodascales</taxon>
        <taxon>Dipodascaceae</taxon>
        <taxon>Magnusiomyces</taxon>
    </lineage>
</organism>
<dbReference type="GO" id="GO:0033179">
    <property type="term" value="C:proton-transporting V-type ATPase, V0 domain"/>
    <property type="evidence" value="ECO:0007669"/>
    <property type="project" value="InterPro"/>
</dbReference>
<gene>
    <name evidence="8" type="ORF">SAPINGB_P004741</name>
</gene>
<dbReference type="InterPro" id="IPR036079">
    <property type="entry name" value="ATPase_csu/dsu_sf"/>
</dbReference>
<comment type="subunit">
    <text evidence="7">V-ATPase is a heteromultimeric enzyme made up of two complexes: the ATP-hydrolytic V1 complex and the proton translocation V0 complex.</text>
</comment>
<evidence type="ECO:0000313" key="8">
    <source>
        <dbReference type="EMBL" id="VVT55793.1"/>
    </source>
</evidence>
<keyword evidence="2 7" id="KW-0813">Transport</keyword>
<comment type="similarity">
    <text evidence="1 7">Belongs to the V-ATPase V0D/AC39 subunit family.</text>
</comment>
<dbReference type="SUPFAM" id="SSF103486">
    <property type="entry name" value="V-type ATP synthase subunit C"/>
    <property type="match status" value="1"/>
</dbReference>
<keyword evidence="3 7" id="KW-0375">Hydrogen ion transport</keyword>
<proteinExistence type="inferred from homology"/>
<dbReference type="GO" id="GO:0046961">
    <property type="term" value="F:proton-transporting ATPase activity, rotational mechanism"/>
    <property type="evidence" value="ECO:0007669"/>
    <property type="project" value="InterPro"/>
</dbReference>
<dbReference type="PIRSF" id="PIRSF018497">
    <property type="entry name" value="V-ATP_synth_D"/>
    <property type="match status" value="1"/>
</dbReference>
<sequence>MEGLFINIDFPNTLSSGYIEGIVRGYRNDLLTGSQYMNLTQSDTLEDLKLQLSATGYGNFLANVPSPLATSVIQEKAFGKLVDDFRYVRAQATEPLAKFMDFITHGYMIDNVALLITGTVHDRDREEMLARVHPLGWFESLPAISVATDIASLYDMILIDSPLAPYFKDNLSAEELDDLNIEVIRNKLYKAYLQEFYKFSQTLPSPTNEIMARLLEFEADRRTINISINSIGTQLTREARFSLFPEFGSLYPSAADVLSRAEDVEQIKFGIDTSGSPTVDSSLLDGSSNKSLEDHFYQKEMELCKAAFTQQFTYSTVWAWIKTREQEIRNITWIAECIAQNQKDRVNNYIAVF</sequence>
<protein>
    <recommendedName>
        <fullName evidence="7">V-type proton ATPase subunit</fullName>
    </recommendedName>
</protein>
<dbReference type="FunFam" id="1.20.1690.10:FF:000003">
    <property type="entry name" value="V-type proton ATPase subunit"/>
    <property type="match status" value="1"/>
</dbReference>